<feature type="transmembrane region" description="Helical" evidence="2">
    <location>
        <begin position="150"/>
        <end position="171"/>
    </location>
</feature>
<evidence type="ECO:0000256" key="2">
    <source>
        <dbReference type="SAM" id="Phobius"/>
    </source>
</evidence>
<dbReference type="EMBL" id="JAAVJL010000001">
    <property type="protein sequence ID" value="NMF58101.1"/>
    <property type="molecule type" value="Genomic_DNA"/>
</dbReference>
<keyword evidence="4" id="KW-1185">Reference proteome</keyword>
<proteinExistence type="predicted"/>
<dbReference type="InterPro" id="IPR001646">
    <property type="entry name" value="5peptide_repeat"/>
</dbReference>
<feature type="transmembrane region" description="Helical" evidence="2">
    <location>
        <begin position="102"/>
        <end position="120"/>
    </location>
</feature>
<reference evidence="3 4" key="1">
    <citation type="submission" date="2020-03" db="EMBL/GenBank/DDBJ databases">
        <title>Draft Genome Sequence of 2-Methylisoborneol Producing Pseudanabaena yagii Strain GIHE-NHR1 Isolated from North Han River in South Korea.</title>
        <authorList>
            <person name="Jeong J."/>
        </authorList>
    </citation>
    <scope>NUCLEOTIDE SEQUENCE [LARGE SCALE GENOMIC DNA]</scope>
    <source>
        <strain evidence="3 4">GIHE-NHR1</strain>
    </source>
</reference>
<dbReference type="RefSeq" id="WP_169363041.1">
    <property type="nucleotide sequence ID" value="NZ_JAAVJL010000001.1"/>
</dbReference>
<feature type="transmembrane region" description="Helical" evidence="2">
    <location>
        <begin position="178"/>
        <end position="199"/>
    </location>
</feature>
<dbReference type="PANTHER" id="PTHR47485">
    <property type="entry name" value="THYLAKOID LUMENAL 17.4 KDA PROTEIN, CHLOROPLASTIC"/>
    <property type="match status" value="1"/>
</dbReference>
<keyword evidence="2" id="KW-1133">Transmembrane helix</keyword>
<dbReference type="PANTHER" id="PTHR47485:SF1">
    <property type="entry name" value="THYLAKOID LUMENAL 17.4 KDA PROTEIN, CHLOROPLASTIC"/>
    <property type="match status" value="1"/>
</dbReference>
<feature type="transmembrane region" description="Helical" evidence="2">
    <location>
        <begin position="127"/>
        <end position="144"/>
    </location>
</feature>
<name>A0ABX1LRG0_9CYAN</name>
<dbReference type="Proteomes" id="UP000738376">
    <property type="component" value="Unassembled WGS sequence"/>
</dbReference>
<evidence type="ECO:0000256" key="1">
    <source>
        <dbReference type="ARBA" id="ARBA00022737"/>
    </source>
</evidence>
<sequence>MNSYVNYRYQDFQNQSFRDEFRVDSGNYADFTGSRLKSCDFRGASLVGADFSETVIGRDEKTFQSAIWQITLHIVLGIPLGIASWFLSQFTLAGCGVSEANPYAWLTDPFIWIAAFATAATISKGKALMLFLGLAFLMALASSLHSGVLAGISGILMVLGALGMSLFGIYLGYSKGSIAVGMVWMAVGVSSAISAGYSWLHYQEIHYAILFAILTIIPAILATKAFNLHFAKVKRSAMTSFCGANLTRSRFVNAVLQNCDFTMAKLEDVDWCGATFNNCKFPKGWSPNWKKEIAQDINANQSVEKLAAKESQ</sequence>
<dbReference type="SUPFAM" id="SSF141571">
    <property type="entry name" value="Pentapeptide repeat-like"/>
    <property type="match status" value="1"/>
</dbReference>
<keyword evidence="2" id="KW-0812">Transmembrane</keyword>
<feature type="transmembrane region" description="Helical" evidence="2">
    <location>
        <begin position="205"/>
        <end position="226"/>
    </location>
</feature>
<protein>
    <submittedName>
        <fullName evidence="3">Pentapeptide repeat-containing protein</fullName>
    </submittedName>
</protein>
<comment type="caution">
    <text evidence="3">The sequence shown here is derived from an EMBL/GenBank/DDBJ whole genome shotgun (WGS) entry which is preliminary data.</text>
</comment>
<dbReference type="Pfam" id="PF00805">
    <property type="entry name" value="Pentapeptide"/>
    <property type="match status" value="2"/>
</dbReference>
<keyword evidence="1" id="KW-0677">Repeat</keyword>
<evidence type="ECO:0000313" key="3">
    <source>
        <dbReference type="EMBL" id="NMF58101.1"/>
    </source>
</evidence>
<evidence type="ECO:0000313" key="4">
    <source>
        <dbReference type="Proteomes" id="UP000738376"/>
    </source>
</evidence>
<keyword evidence="2" id="KW-0472">Membrane</keyword>
<feature type="transmembrane region" description="Helical" evidence="2">
    <location>
        <begin position="66"/>
        <end position="87"/>
    </location>
</feature>
<dbReference type="Gene3D" id="2.160.20.80">
    <property type="entry name" value="E3 ubiquitin-protein ligase SopA"/>
    <property type="match status" value="2"/>
</dbReference>
<organism evidence="3 4">
    <name type="scientific">Pseudanabaena yagii GIHE-NHR1</name>
    <dbReference type="NCBI Taxonomy" id="2722753"/>
    <lineage>
        <taxon>Bacteria</taxon>
        <taxon>Bacillati</taxon>
        <taxon>Cyanobacteriota</taxon>
        <taxon>Cyanophyceae</taxon>
        <taxon>Pseudanabaenales</taxon>
        <taxon>Pseudanabaenaceae</taxon>
        <taxon>Pseudanabaena</taxon>
        <taxon>Pseudanabaena yagii</taxon>
    </lineage>
</organism>
<gene>
    <name evidence="3" type="ORF">HC246_08720</name>
</gene>
<accession>A0ABX1LRG0</accession>